<dbReference type="EMBL" id="VTOY01000017">
    <property type="protein sequence ID" value="TYZ20069.1"/>
    <property type="molecule type" value="Genomic_DNA"/>
</dbReference>
<keyword evidence="4" id="KW-1185">Reference proteome</keyword>
<dbReference type="Pfam" id="PF06412">
    <property type="entry name" value="TraD"/>
    <property type="match status" value="1"/>
</dbReference>
<dbReference type="Proteomes" id="UP000323646">
    <property type="component" value="Unassembled WGS sequence"/>
</dbReference>
<sequence>MSDTDKELSHLEKLEARMAKLRMQIAKEKKKESAKVRKERTHRLIKKGGLVEMVWGDSVDAGLLVGLLDSRKELIQNPESGQARELKARGDKLIAERERGKEAHKKDGGARAESAGNPATTSTAGQNAENAADSYARIH</sequence>
<protein>
    <submittedName>
        <fullName evidence="3">Conjugal transfer protein TraD</fullName>
    </submittedName>
</protein>
<evidence type="ECO:0000313" key="4">
    <source>
        <dbReference type="Proteomes" id="UP000323646"/>
    </source>
</evidence>
<keyword evidence="1" id="KW-0175">Coiled coil</keyword>
<dbReference type="AlphaFoldDB" id="A0A5D6VYS8"/>
<comment type="caution">
    <text evidence="3">The sequence shown here is derived from an EMBL/GenBank/DDBJ whole genome shotgun (WGS) entry which is preliminary data.</text>
</comment>
<feature type="region of interest" description="Disordered" evidence="2">
    <location>
        <begin position="79"/>
        <end position="139"/>
    </location>
</feature>
<dbReference type="OrthoDB" id="9842769at2"/>
<feature type="coiled-coil region" evidence="1">
    <location>
        <begin position="4"/>
        <end position="31"/>
    </location>
</feature>
<feature type="compositionally biased region" description="Basic and acidic residues" evidence="2">
    <location>
        <begin position="82"/>
        <end position="110"/>
    </location>
</feature>
<dbReference type="RefSeq" id="WP_149172290.1">
    <property type="nucleotide sequence ID" value="NZ_VTOY01000017.1"/>
</dbReference>
<name>A0A5D6VYS8_9FIRM</name>
<accession>A0A5D6VYS8</accession>
<gene>
    <name evidence="3" type="ORF">FZ040_12435</name>
</gene>
<dbReference type="InterPro" id="IPR009444">
    <property type="entry name" value="Conjugal_tfr_TraD_a-type"/>
</dbReference>
<evidence type="ECO:0000256" key="2">
    <source>
        <dbReference type="SAM" id="MobiDB-lite"/>
    </source>
</evidence>
<evidence type="ECO:0000256" key="1">
    <source>
        <dbReference type="SAM" id="Coils"/>
    </source>
</evidence>
<organism evidence="3 4">
    <name type="scientific">Selenomonas ruminis</name>
    <dbReference type="NCBI Taxonomy" id="2593411"/>
    <lineage>
        <taxon>Bacteria</taxon>
        <taxon>Bacillati</taxon>
        <taxon>Bacillota</taxon>
        <taxon>Negativicutes</taxon>
        <taxon>Selenomonadales</taxon>
        <taxon>Selenomonadaceae</taxon>
        <taxon>Selenomonas</taxon>
    </lineage>
</organism>
<reference evidence="3 4" key="1">
    <citation type="submission" date="2019-08" db="EMBL/GenBank/DDBJ databases">
        <title>Selenomonas sp. mPRGC5 and Selenomonas sp. mPRGC8 isolated from ruminal fluid of dairy goat (Capra hircus).</title>
        <authorList>
            <person name="Poothong S."/>
            <person name="Nuengjamnong C."/>
            <person name="Tanasupawat S."/>
        </authorList>
    </citation>
    <scope>NUCLEOTIDE SEQUENCE [LARGE SCALE GENOMIC DNA]</scope>
    <source>
        <strain evidence="4">mPRGC5</strain>
    </source>
</reference>
<feature type="compositionally biased region" description="Polar residues" evidence="2">
    <location>
        <begin position="117"/>
        <end position="129"/>
    </location>
</feature>
<proteinExistence type="predicted"/>
<evidence type="ECO:0000313" key="3">
    <source>
        <dbReference type="EMBL" id="TYZ20069.1"/>
    </source>
</evidence>